<name>A0A4S8K9Y1_MUSBA</name>
<dbReference type="PROSITE" id="PS51032">
    <property type="entry name" value="AP2_ERF"/>
    <property type="match status" value="2"/>
</dbReference>
<dbReference type="GO" id="GO:0003677">
    <property type="term" value="F:DNA binding"/>
    <property type="evidence" value="ECO:0007669"/>
    <property type="project" value="UniProtKB-KW"/>
</dbReference>
<feature type="domain" description="AP2/ERF" evidence="9">
    <location>
        <begin position="249"/>
        <end position="306"/>
    </location>
</feature>
<evidence type="ECO:0000256" key="6">
    <source>
        <dbReference type="ARBA" id="ARBA00023242"/>
    </source>
</evidence>
<protein>
    <recommendedName>
        <fullName evidence="9">AP2/ERF domain-containing protein</fullName>
    </recommendedName>
</protein>
<evidence type="ECO:0000313" key="11">
    <source>
        <dbReference type="Proteomes" id="UP000317650"/>
    </source>
</evidence>
<dbReference type="PRINTS" id="PR00367">
    <property type="entry name" value="ETHRSPELEMNT"/>
</dbReference>
<dbReference type="AlphaFoldDB" id="A0A4S8K9Y1"/>
<keyword evidence="3" id="KW-0805">Transcription regulation</keyword>
<evidence type="ECO:0000259" key="9">
    <source>
        <dbReference type="PROSITE" id="PS51032"/>
    </source>
</evidence>
<dbReference type="InterPro" id="IPR036955">
    <property type="entry name" value="AP2/ERF_dom_sf"/>
</dbReference>
<feature type="domain" description="AP2/ERF" evidence="9">
    <location>
        <begin position="157"/>
        <end position="213"/>
    </location>
</feature>
<keyword evidence="5" id="KW-0804">Transcription</keyword>
<accession>A0A4S8K9Y1</accession>
<dbReference type="GO" id="GO:0003700">
    <property type="term" value="F:DNA-binding transcription factor activity"/>
    <property type="evidence" value="ECO:0007669"/>
    <property type="project" value="InterPro"/>
</dbReference>
<dbReference type="GO" id="GO:0009909">
    <property type="term" value="P:regulation of flower development"/>
    <property type="evidence" value="ECO:0007669"/>
    <property type="project" value="UniProtKB-ARBA"/>
</dbReference>
<feature type="region of interest" description="Disordered" evidence="8">
    <location>
        <begin position="1"/>
        <end position="55"/>
    </location>
</feature>
<evidence type="ECO:0000256" key="7">
    <source>
        <dbReference type="ARBA" id="ARBA00037973"/>
    </source>
</evidence>
<dbReference type="SMART" id="SM00380">
    <property type="entry name" value="AP2"/>
    <property type="match status" value="2"/>
</dbReference>
<dbReference type="InterPro" id="IPR016177">
    <property type="entry name" value="DNA-bd_dom_sf"/>
</dbReference>
<comment type="subcellular location">
    <subcellularLocation>
        <location evidence="1">Nucleus</location>
    </subcellularLocation>
</comment>
<dbReference type="EMBL" id="PYDT01000001">
    <property type="protein sequence ID" value="THU71852.1"/>
    <property type="molecule type" value="Genomic_DNA"/>
</dbReference>
<dbReference type="FunFam" id="3.30.730.10:FF:000004">
    <property type="entry name" value="AP2-like ethylene-responsive transcription factor"/>
    <property type="match status" value="1"/>
</dbReference>
<evidence type="ECO:0000256" key="5">
    <source>
        <dbReference type="ARBA" id="ARBA00023163"/>
    </source>
</evidence>
<dbReference type="PANTHER" id="PTHR32467:SF244">
    <property type="entry name" value="AP2-LIKE ETHYLENE-RESPONSIVE TRANSCRIPTION FACTOR-RELATED"/>
    <property type="match status" value="1"/>
</dbReference>
<keyword evidence="4" id="KW-0238">DNA-binding</keyword>
<dbReference type="PANTHER" id="PTHR32467">
    <property type="entry name" value="AP2-LIKE ETHYLENE-RESPONSIVE TRANSCRIPTION FACTOR"/>
    <property type="match status" value="1"/>
</dbReference>
<evidence type="ECO:0000256" key="4">
    <source>
        <dbReference type="ARBA" id="ARBA00023125"/>
    </source>
</evidence>
<evidence type="ECO:0000256" key="2">
    <source>
        <dbReference type="ARBA" id="ARBA00022737"/>
    </source>
</evidence>
<dbReference type="Gene3D" id="3.30.730.10">
    <property type="entry name" value="AP2/ERF domain"/>
    <property type="match status" value="2"/>
</dbReference>
<comment type="similarity">
    <text evidence="7">Belongs to the AP2/ERF transcription factor family. AP2 subfamily.</text>
</comment>
<evidence type="ECO:0000256" key="3">
    <source>
        <dbReference type="ARBA" id="ARBA00023015"/>
    </source>
</evidence>
<comment type="caution">
    <text evidence="10">The sequence shown here is derived from an EMBL/GenBank/DDBJ whole genome shotgun (WGS) entry which is preliminary data.</text>
</comment>
<dbReference type="STRING" id="52838.A0A4S8K9Y1"/>
<evidence type="ECO:0000313" key="10">
    <source>
        <dbReference type="EMBL" id="THU71852.1"/>
    </source>
</evidence>
<sequence>MEGVWDLNDAASEEEDGSSPMASSAAGDSGWDGKGKAAGAASPEAENDDSGSSVVVVEASEEADGCGRRIFGFSISGCRGESSSAESETAVVTHQFFPFDDVEGARAGGSSSAPSPRTHCAEVRFCNSSEKVVAGTVAEAPPPVKKSRRGPRSRSSQYRGVTFYRRTGRWESHIWDCGKQVYLGGFDTAYAAARAYDRAAIKFRGLDADINFSLDDYEDDMKQMGNVTKEEFVQVLRRQSSGYPRGSSKYRGVTLHKCGRWEARMGQFLGKKYVYLGLFETEIEAARAYDKAAIKFNGKDAITNFDPKIYENELDTQCERLLTLSRPVICEFIPLIVRVKSLSADPIEHNLDLSLGRSGSKRSSTETIDDEGSNIVDQQQQMVSDSDWHSSMMLKFDDKLKLPEANGSRRYHHHRSNAFIQSPNLAQTNETLSYMPLQTSINMSSVVQIVPQQINPLNSYRVCSIMVAGREKDSTDGSHCLMVANNRDKAWRSATIHGAIVAIACHHSFCSIIRIPTTDSKIAHPVCSIRMASEFHQT</sequence>
<keyword evidence="11" id="KW-1185">Reference proteome</keyword>
<dbReference type="CDD" id="cd00018">
    <property type="entry name" value="AP2"/>
    <property type="match status" value="2"/>
</dbReference>
<keyword evidence="2" id="KW-0677">Repeat</keyword>
<evidence type="ECO:0000256" key="8">
    <source>
        <dbReference type="SAM" id="MobiDB-lite"/>
    </source>
</evidence>
<reference evidence="10 11" key="1">
    <citation type="journal article" date="2019" name="Nat. Plants">
        <title>Genome sequencing of Musa balbisiana reveals subgenome evolution and function divergence in polyploid bananas.</title>
        <authorList>
            <person name="Yao X."/>
        </authorList>
    </citation>
    <scope>NUCLEOTIDE SEQUENCE [LARGE SCALE GENOMIC DNA]</scope>
    <source>
        <strain evidence="11">cv. DH-PKW</strain>
        <tissue evidence="10">Leaves</tissue>
    </source>
</reference>
<dbReference type="GO" id="GO:0005634">
    <property type="term" value="C:nucleus"/>
    <property type="evidence" value="ECO:0007669"/>
    <property type="project" value="UniProtKB-SubCell"/>
</dbReference>
<dbReference type="InterPro" id="IPR001471">
    <property type="entry name" value="AP2/ERF_dom"/>
</dbReference>
<dbReference type="SUPFAM" id="SSF54171">
    <property type="entry name" value="DNA-binding domain"/>
    <property type="match status" value="2"/>
</dbReference>
<evidence type="ECO:0000256" key="1">
    <source>
        <dbReference type="ARBA" id="ARBA00004123"/>
    </source>
</evidence>
<proteinExistence type="inferred from homology"/>
<dbReference type="Pfam" id="PF00847">
    <property type="entry name" value="AP2"/>
    <property type="match status" value="2"/>
</dbReference>
<organism evidence="10 11">
    <name type="scientific">Musa balbisiana</name>
    <name type="common">Banana</name>
    <dbReference type="NCBI Taxonomy" id="52838"/>
    <lineage>
        <taxon>Eukaryota</taxon>
        <taxon>Viridiplantae</taxon>
        <taxon>Streptophyta</taxon>
        <taxon>Embryophyta</taxon>
        <taxon>Tracheophyta</taxon>
        <taxon>Spermatophyta</taxon>
        <taxon>Magnoliopsida</taxon>
        <taxon>Liliopsida</taxon>
        <taxon>Zingiberales</taxon>
        <taxon>Musaceae</taxon>
        <taxon>Musa</taxon>
    </lineage>
</organism>
<dbReference type="Proteomes" id="UP000317650">
    <property type="component" value="Chromosome 4"/>
</dbReference>
<keyword evidence="6" id="KW-0539">Nucleus</keyword>
<dbReference type="FunFam" id="3.30.730.10:FF:000002">
    <property type="entry name" value="AP2-like ethylene-responsive transcription factor"/>
    <property type="match status" value="1"/>
</dbReference>
<gene>
    <name evidence="10" type="ORF">C4D60_Mb04t05890</name>
</gene>